<dbReference type="EMBL" id="SMCR01000012">
    <property type="protein sequence ID" value="TCV92446.1"/>
    <property type="molecule type" value="Genomic_DNA"/>
</dbReference>
<sequence length="50" mass="5308">MGGTSILTLGGIRKLRVPYVVIATLDTPGVALPIYEEVRTALQIAARQNA</sequence>
<evidence type="ECO:0000313" key="2">
    <source>
        <dbReference type="Proteomes" id="UP000295719"/>
    </source>
</evidence>
<proteinExistence type="predicted"/>
<keyword evidence="2" id="KW-1185">Reference proteome</keyword>
<gene>
    <name evidence="1" type="ORF">EDC52_1121</name>
</gene>
<evidence type="ECO:0000313" key="1">
    <source>
        <dbReference type="EMBL" id="TCV92446.1"/>
    </source>
</evidence>
<organism evidence="1 2">
    <name type="scientific">Biostraticola tofi</name>
    <dbReference type="NCBI Taxonomy" id="466109"/>
    <lineage>
        <taxon>Bacteria</taxon>
        <taxon>Pseudomonadati</taxon>
        <taxon>Pseudomonadota</taxon>
        <taxon>Gammaproteobacteria</taxon>
        <taxon>Enterobacterales</taxon>
        <taxon>Bruguierivoracaceae</taxon>
        <taxon>Biostraticola</taxon>
    </lineage>
</organism>
<reference evidence="1 2" key="1">
    <citation type="submission" date="2019-03" db="EMBL/GenBank/DDBJ databases">
        <title>Genomic Encyclopedia of Type Strains, Phase IV (KMG-IV): sequencing the most valuable type-strain genomes for metagenomic binning, comparative biology and taxonomic classification.</title>
        <authorList>
            <person name="Goeker M."/>
        </authorList>
    </citation>
    <scope>NUCLEOTIDE SEQUENCE [LARGE SCALE GENOMIC DNA]</scope>
    <source>
        <strain evidence="1 2">DSM 19580</strain>
    </source>
</reference>
<accession>A0A4R3YJN1</accession>
<comment type="caution">
    <text evidence="1">The sequence shown here is derived from an EMBL/GenBank/DDBJ whole genome shotgun (WGS) entry which is preliminary data.</text>
</comment>
<name>A0A4R3YJN1_9GAMM</name>
<dbReference type="Proteomes" id="UP000295719">
    <property type="component" value="Unassembled WGS sequence"/>
</dbReference>
<protein>
    <submittedName>
        <fullName evidence="1">Uncharacterized protein</fullName>
    </submittedName>
</protein>
<dbReference type="AlphaFoldDB" id="A0A4R3YJN1"/>